<sequence length="71" mass="7728">MSRVQTSPPPSVPNRDYVIGERRFVGTCHATRGRCTTLNHSQAAVTRTIEAATNEPSNDIRKPPRSGPVIA</sequence>
<protein>
    <submittedName>
        <fullName evidence="2">Uncharacterized protein</fullName>
    </submittedName>
</protein>
<comment type="caution">
    <text evidence="2">The sequence shown here is derived from an EMBL/GenBank/DDBJ whole genome shotgun (WGS) entry which is preliminary data.</text>
</comment>
<keyword evidence="3" id="KW-1185">Reference proteome</keyword>
<reference evidence="2 3" key="1">
    <citation type="submission" date="2019-03" db="EMBL/GenBank/DDBJ databases">
        <title>First draft genome of Liparis tanakae, snailfish: a comprehensive survey of snailfish specific genes.</title>
        <authorList>
            <person name="Kim W."/>
            <person name="Song I."/>
            <person name="Jeong J.-H."/>
            <person name="Kim D."/>
            <person name="Kim S."/>
            <person name="Ryu S."/>
            <person name="Song J.Y."/>
            <person name="Lee S.K."/>
        </authorList>
    </citation>
    <scope>NUCLEOTIDE SEQUENCE [LARGE SCALE GENOMIC DNA]</scope>
    <source>
        <tissue evidence="2">Muscle</tissue>
    </source>
</reference>
<proteinExistence type="predicted"/>
<dbReference type="EMBL" id="SRLO01000097">
    <property type="protein sequence ID" value="TNN75979.1"/>
    <property type="molecule type" value="Genomic_DNA"/>
</dbReference>
<accession>A0A4Z2ID21</accession>
<evidence type="ECO:0000256" key="1">
    <source>
        <dbReference type="SAM" id="MobiDB-lite"/>
    </source>
</evidence>
<dbReference type="AlphaFoldDB" id="A0A4Z2ID21"/>
<organism evidence="2 3">
    <name type="scientific">Liparis tanakae</name>
    <name type="common">Tanaka's snailfish</name>
    <dbReference type="NCBI Taxonomy" id="230148"/>
    <lineage>
        <taxon>Eukaryota</taxon>
        <taxon>Metazoa</taxon>
        <taxon>Chordata</taxon>
        <taxon>Craniata</taxon>
        <taxon>Vertebrata</taxon>
        <taxon>Euteleostomi</taxon>
        <taxon>Actinopterygii</taxon>
        <taxon>Neopterygii</taxon>
        <taxon>Teleostei</taxon>
        <taxon>Neoteleostei</taxon>
        <taxon>Acanthomorphata</taxon>
        <taxon>Eupercaria</taxon>
        <taxon>Perciformes</taxon>
        <taxon>Cottioidei</taxon>
        <taxon>Cottales</taxon>
        <taxon>Liparidae</taxon>
        <taxon>Liparis</taxon>
    </lineage>
</organism>
<feature type="region of interest" description="Disordered" evidence="1">
    <location>
        <begin position="51"/>
        <end position="71"/>
    </location>
</feature>
<gene>
    <name evidence="2" type="ORF">EYF80_013742</name>
</gene>
<name>A0A4Z2ID21_9TELE</name>
<evidence type="ECO:0000313" key="3">
    <source>
        <dbReference type="Proteomes" id="UP000314294"/>
    </source>
</evidence>
<dbReference type="Proteomes" id="UP000314294">
    <property type="component" value="Unassembled WGS sequence"/>
</dbReference>
<evidence type="ECO:0000313" key="2">
    <source>
        <dbReference type="EMBL" id="TNN75979.1"/>
    </source>
</evidence>